<dbReference type="EMBL" id="JAMYJR010000023">
    <property type="protein sequence ID" value="MCO8273258.1"/>
    <property type="molecule type" value="Genomic_DNA"/>
</dbReference>
<dbReference type="Pfam" id="PF00440">
    <property type="entry name" value="TetR_N"/>
    <property type="match status" value="1"/>
</dbReference>
<feature type="domain" description="HTH tetR-type" evidence="6">
    <location>
        <begin position="10"/>
        <end position="70"/>
    </location>
</feature>
<feature type="DNA-binding region" description="H-T-H motif" evidence="5">
    <location>
        <begin position="33"/>
        <end position="52"/>
    </location>
</feature>
<evidence type="ECO:0000256" key="4">
    <source>
        <dbReference type="ARBA" id="ARBA00023163"/>
    </source>
</evidence>
<dbReference type="PRINTS" id="PR00455">
    <property type="entry name" value="HTHTETR"/>
</dbReference>
<keyword evidence="4" id="KW-0804">Transcription</keyword>
<gene>
    <name evidence="7" type="ORF">M1L60_21940</name>
</gene>
<accession>A0ABT1DQY3</accession>
<dbReference type="Proteomes" id="UP001523369">
    <property type="component" value="Unassembled WGS sequence"/>
</dbReference>
<dbReference type="PROSITE" id="PS50977">
    <property type="entry name" value="HTH_TETR_2"/>
    <property type="match status" value="1"/>
</dbReference>
<dbReference type="SUPFAM" id="SSF46689">
    <property type="entry name" value="Homeodomain-like"/>
    <property type="match status" value="1"/>
</dbReference>
<evidence type="ECO:0000256" key="1">
    <source>
        <dbReference type="ARBA" id="ARBA00022491"/>
    </source>
</evidence>
<reference evidence="7 8" key="1">
    <citation type="submission" date="2022-06" db="EMBL/GenBank/DDBJ databases">
        <title>New Species of the Genus Actinoplanes, ActinopZanes ferrugineus.</title>
        <authorList>
            <person name="Ding P."/>
        </authorList>
    </citation>
    <scope>NUCLEOTIDE SEQUENCE [LARGE SCALE GENOMIC DNA]</scope>
    <source>
        <strain evidence="7 8">TRM88003</strain>
    </source>
</reference>
<dbReference type="RefSeq" id="WP_253239333.1">
    <property type="nucleotide sequence ID" value="NZ_JAMYJR010000023.1"/>
</dbReference>
<comment type="caution">
    <text evidence="7">The sequence shown here is derived from an EMBL/GenBank/DDBJ whole genome shotgun (WGS) entry which is preliminary data.</text>
</comment>
<evidence type="ECO:0000256" key="5">
    <source>
        <dbReference type="PROSITE-ProRule" id="PRU00335"/>
    </source>
</evidence>
<sequence>MPRVSEQHRADRRAEILAAAARLFAANGFHATSMADIIGEADVSAGAVYGYFRSKEDLIAAVAETALSAADEVFGELLADNAAPAPAHAVAVLIEAITTRLMHEPETGVDFTRIGVQVWAEALRNPALAARADAVYLRLRGNCAEVARRRQQAGLLPADTDPDHVGAAMLGLVQGFVLQHLLISGTTPTAYTAGINALFPTPTPTPTP</sequence>
<protein>
    <submittedName>
        <fullName evidence="7">TetR/AcrR family transcriptional regulator</fullName>
    </submittedName>
</protein>
<dbReference type="InterPro" id="IPR036271">
    <property type="entry name" value="Tet_transcr_reg_TetR-rel_C_sf"/>
</dbReference>
<keyword evidence="3 5" id="KW-0238">DNA-binding</keyword>
<name>A0ABT1DQY3_9ACTN</name>
<dbReference type="InterPro" id="IPR009057">
    <property type="entry name" value="Homeodomain-like_sf"/>
</dbReference>
<dbReference type="PANTHER" id="PTHR30055:SF229">
    <property type="entry name" value="HTH-TYPE TRANSCRIPTIONAL REPRESSOR RV1474C"/>
    <property type="match status" value="1"/>
</dbReference>
<dbReference type="InterPro" id="IPR050109">
    <property type="entry name" value="HTH-type_TetR-like_transc_reg"/>
</dbReference>
<dbReference type="Pfam" id="PF13977">
    <property type="entry name" value="TetR_C_6"/>
    <property type="match status" value="1"/>
</dbReference>
<proteinExistence type="predicted"/>
<dbReference type="PANTHER" id="PTHR30055">
    <property type="entry name" value="HTH-TYPE TRANSCRIPTIONAL REGULATOR RUTR"/>
    <property type="match status" value="1"/>
</dbReference>
<evidence type="ECO:0000313" key="8">
    <source>
        <dbReference type="Proteomes" id="UP001523369"/>
    </source>
</evidence>
<evidence type="ECO:0000313" key="7">
    <source>
        <dbReference type="EMBL" id="MCO8273258.1"/>
    </source>
</evidence>
<dbReference type="InterPro" id="IPR001647">
    <property type="entry name" value="HTH_TetR"/>
</dbReference>
<dbReference type="Gene3D" id="1.10.357.10">
    <property type="entry name" value="Tetracycline Repressor, domain 2"/>
    <property type="match status" value="1"/>
</dbReference>
<keyword evidence="2" id="KW-0805">Transcription regulation</keyword>
<dbReference type="InterPro" id="IPR039538">
    <property type="entry name" value="BetI_C"/>
</dbReference>
<evidence type="ECO:0000256" key="2">
    <source>
        <dbReference type="ARBA" id="ARBA00023015"/>
    </source>
</evidence>
<dbReference type="InterPro" id="IPR023772">
    <property type="entry name" value="DNA-bd_HTH_TetR-type_CS"/>
</dbReference>
<keyword evidence="1" id="KW-0678">Repressor</keyword>
<dbReference type="PROSITE" id="PS01081">
    <property type="entry name" value="HTH_TETR_1"/>
    <property type="match status" value="1"/>
</dbReference>
<dbReference type="SUPFAM" id="SSF48498">
    <property type="entry name" value="Tetracyclin repressor-like, C-terminal domain"/>
    <property type="match status" value="1"/>
</dbReference>
<evidence type="ECO:0000259" key="6">
    <source>
        <dbReference type="PROSITE" id="PS50977"/>
    </source>
</evidence>
<keyword evidence="8" id="KW-1185">Reference proteome</keyword>
<evidence type="ECO:0000256" key="3">
    <source>
        <dbReference type="ARBA" id="ARBA00023125"/>
    </source>
</evidence>
<organism evidence="7 8">
    <name type="scientific">Paractinoplanes aksuensis</name>
    <dbReference type="NCBI Taxonomy" id="2939490"/>
    <lineage>
        <taxon>Bacteria</taxon>
        <taxon>Bacillati</taxon>
        <taxon>Actinomycetota</taxon>
        <taxon>Actinomycetes</taxon>
        <taxon>Micromonosporales</taxon>
        <taxon>Micromonosporaceae</taxon>
        <taxon>Paractinoplanes</taxon>
    </lineage>
</organism>